<gene>
    <name evidence="9" type="ORF">H8730_13445</name>
</gene>
<dbReference type="Pfam" id="PF00528">
    <property type="entry name" value="BPD_transp_1"/>
    <property type="match status" value="1"/>
</dbReference>
<dbReference type="EMBL" id="JACRSQ010000024">
    <property type="protein sequence ID" value="MBC8544546.1"/>
    <property type="molecule type" value="Genomic_DNA"/>
</dbReference>
<evidence type="ECO:0000256" key="1">
    <source>
        <dbReference type="ARBA" id="ARBA00004651"/>
    </source>
</evidence>
<dbReference type="AlphaFoldDB" id="A0A926DTT0"/>
<evidence type="ECO:0000256" key="6">
    <source>
        <dbReference type="ARBA" id="ARBA00023136"/>
    </source>
</evidence>
<keyword evidence="10" id="KW-1185">Reference proteome</keyword>
<protein>
    <submittedName>
        <fullName evidence="9">Carbohydrate ABC transporter permease</fullName>
    </submittedName>
</protein>
<evidence type="ECO:0000256" key="4">
    <source>
        <dbReference type="ARBA" id="ARBA00022692"/>
    </source>
</evidence>
<dbReference type="GO" id="GO:0055085">
    <property type="term" value="P:transmembrane transport"/>
    <property type="evidence" value="ECO:0007669"/>
    <property type="project" value="InterPro"/>
</dbReference>
<feature type="domain" description="ABC transmembrane type-1" evidence="8">
    <location>
        <begin position="86"/>
        <end position="289"/>
    </location>
</feature>
<name>A0A926DTT0_9FIRM</name>
<keyword evidence="5 7" id="KW-1133">Transmembrane helix</keyword>
<comment type="caution">
    <text evidence="9">The sequence shown here is derived from an EMBL/GenBank/DDBJ whole genome shotgun (WGS) entry which is preliminary data.</text>
</comment>
<evidence type="ECO:0000256" key="2">
    <source>
        <dbReference type="ARBA" id="ARBA00022448"/>
    </source>
</evidence>
<evidence type="ECO:0000256" key="7">
    <source>
        <dbReference type="RuleBase" id="RU363032"/>
    </source>
</evidence>
<evidence type="ECO:0000313" key="9">
    <source>
        <dbReference type="EMBL" id="MBC8544546.1"/>
    </source>
</evidence>
<comment type="similarity">
    <text evidence="7">Belongs to the binding-protein-dependent transport system permease family.</text>
</comment>
<keyword evidence="3" id="KW-1003">Cell membrane</keyword>
<feature type="transmembrane region" description="Helical" evidence="7">
    <location>
        <begin position="21"/>
        <end position="43"/>
    </location>
</feature>
<feature type="transmembrane region" description="Helical" evidence="7">
    <location>
        <begin position="90"/>
        <end position="109"/>
    </location>
</feature>
<dbReference type="SUPFAM" id="SSF161098">
    <property type="entry name" value="MetI-like"/>
    <property type="match status" value="1"/>
</dbReference>
<evidence type="ECO:0000313" key="10">
    <source>
        <dbReference type="Proteomes" id="UP000657006"/>
    </source>
</evidence>
<dbReference type="Proteomes" id="UP000657006">
    <property type="component" value="Unassembled WGS sequence"/>
</dbReference>
<dbReference type="PROSITE" id="PS50928">
    <property type="entry name" value="ABC_TM1"/>
    <property type="match status" value="1"/>
</dbReference>
<evidence type="ECO:0000256" key="3">
    <source>
        <dbReference type="ARBA" id="ARBA00022475"/>
    </source>
</evidence>
<dbReference type="RefSeq" id="WP_177714192.1">
    <property type="nucleotide sequence ID" value="NZ_JACRSQ010000024.1"/>
</dbReference>
<dbReference type="CDD" id="cd06261">
    <property type="entry name" value="TM_PBP2"/>
    <property type="match status" value="1"/>
</dbReference>
<evidence type="ECO:0000256" key="5">
    <source>
        <dbReference type="ARBA" id="ARBA00022989"/>
    </source>
</evidence>
<dbReference type="InterPro" id="IPR000515">
    <property type="entry name" value="MetI-like"/>
</dbReference>
<feature type="transmembrane region" description="Helical" evidence="7">
    <location>
        <begin position="155"/>
        <end position="173"/>
    </location>
</feature>
<dbReference type="Gene3D" id="1.10.3720.10">
    <property type="entry name" value="MetI-like"/>
    <property type="match status" value="1"/>
</dbReference>
<feature type="transmembrane region" description="Helical" evidence="7">
    <location>
        <begin position="194"/>
        <end position="216"/>
    </location>
</feature>
<sequence>MDKSVRINRKKNAIRVSKGERIFYIVNYFILTLLGITALYPFLITLANSLSGSRAILAGEVVLFPVDFSLEAYYQITTAAKIFDTMANTVYLTIIGTLLNMLVTIMCAYPLSKKYFPGKNLCVTILTITMFFGGGLIPTFILMKSLHLMDTYLCLWLLGLFSIYNMIILRTFFSGLPPELEESAKIDGANDIVVLIRIALPLSKAVLATLTLFYAVGWWNSYMSPLLYISSPDKAVLMLKLKQLLDQSQLAQNHPEEIGVVRPVIAPESFKAASIIVSTVPILCVYPFLQKYFVKGVMIGSIKG</sequence>
<feature type="transmembrane region" description="Helical" evidence="7">
    <location>
        <begin position="121"/>
        <end position="143"/>
    </location>
</feature>
<keyword evidence="4 7" id="KW-0812">Transmembrane</keyword>
<organism evidence="9 10">
    <name type="scientific">Bianquea renquensis</name>
    <dbReference type="NCBI Taxonomy" id="2763661"/>
    <lineage>
        <taxon>Bacteria</taxon>
        <taxon>Bacillati</taxon>
        <taxon>Bacillota</taxon>
        <taxon>Clostridia</taxon>
        <taxon>Eubacteriales</taxon>
        <taxon>Bianqueaceae</taxon>
        <taxon>Bianquea</taxon>
    </lineage>
</organism>
<comment type="subcellular location">
    <subcellularLocation>
        <location evidence="1 7">Cell membrane</location>
        <topology evidence="1 7">Multi-pass membrane protein</topology>
    </subcellularLocation>
</comment>
<dbReference type="PANTHER" id="PTHR43744">
    <property type="entry name" value="ABC TRANSPORTER PERMEASE PROTEIN MG189-RELATED-RELATED"/>
    <property type="match status" value="1"/>
</dbReference>
<proteinExistence type="inferred from homology"/>
<dbReference type="InterPro" id="IPR035906">
    <property type="entry name" value="MetI-like_sf"/>
</dbReference>
<keyword evidence="6 7" id="KW-0472">Membrane</keyword>
<dbReference type="PANTHER" id="PTHR43744:SF9">
    <property type="entry name" value="POLYGALACTURONAN_RHAMNOGALACTURONAN TRANSPORT SYSTEM PERMEASE PROTEIN YTCP"/>
    <property type="match status" value="1"/>
</dbReference>
<reference evidence="9" key="1">
    <citation type="submission" date="2020-08" db="EMBL/GenBank/DDBJ databases">
        <title>Genome public.</title>
        <authorList>
            <person name="Liu C."/>
            <person name="Sun Q."/>
        </authorList>
    </citation>
    <scope>NUCLEOTIDE SEQUENCE</scope>
    <source>
        <strain evidence="9">NSJ-32</strain>
    </source>
</reference>
<keyword evidence="2 7" id="KW-0813">Transport</keyword>
<accession>A0A926DTT0</accession>
<dbReference type="GO" id="GO:0005886">
    <property type="term" value="C:plasma membrane"/>
    <property type="evidence" value="ECO:0007669"/>
    <property type="project" value="UniProtKB-SubCell"/>
</dbReference>
<feature type="transmembrane region" description="Helical" evidence="7">
    <location>
        <begin position="270"/>
        <end position="289"/>
    </location>
</feature>
<evidence type="ECO:0000259" key="8">
    <source>
        <dbReference type="PROSITE" id="PS50928"/>
    </source>
</evidence>